<evidence type="ECO:0000259" key="1">
    <source>
        <dbReference type="Pfam" id="PF25559"/>
    </source>
</evidence>
<dbReference type="InterPro" id="IPR057691">
    <property type="entry name" value="DUF7931"/>
</dbReference>
<dbReference type="EMBL" id="SHMB01000003">
    <property type="protein sequence ID" value="TAA29666.1"/>
    <property type="molecule type" value="Genomic_DNA"/>
</dbReference>
<organism evidence="2 3">
    <name type="scientific">Pseudoxanthomonas winnipegensis</name>
    <dbReference type="NCBI Taxonomy" id="2480810"/>
    <lineage>
        <taxon>Bacteria</taxon>
        <taxon>Pseudomonadati</taxon>
        <taxon>Pseudomonadota</taxon>
        <taxon>Gammaproteobacteria</taxon>
        <taxon>Lysobacterales</taxon>
        <taxon>Lysobacteraceae</taxon>
        <taxon>Pseudoxanthomonas</taxon>
    </lineage>
</organism>
<accession>A0A4Q8LJA0</accession>
<comment type="caution">
    <text evidence="2">The sequence shown here is derived from an EMBL/GenBank/DDBJ whole genome shotgun (WGS) entry which is preliminary data.</text>
</comment>
<reference evidence="2 3" key="1">
    <citation type="submission" date="2019-02" db="EMBL/GenBank/DDBJ databases">
        <title>WGS of Pseudoxanthomonas species novum from clinical isolates.</title>
        <authorList>
            <person name="Bernier A.-M."/>
            <person name="Bernard K."/>
            <person name="Vachon A."/>
        </authorList>
    </citation>
    <scope>NUCLEOTIDE SEQUENCE [LARGE SCALE GENOMIC DNA]</scope>
    <source>
        <strain evidence="2 3">NML171202</strain>
    </source>
</reference>
<gene>
    <name evidence="2" type="ORF">EA661_08920</name>
</gene>
<dbReference type="RefSeq" id="WP_130517887.1">
    <property type="nucleotide sequence ID" value="NZ_SHMA01000002.1"/>
</dbReference>
<proteinExistence type="predicted"/>
<evidence type="ECO:0000313" key="3">
    <source>
        <dbReference type="Proteomes" id="UP000291286"/>
    </source>
</evidence>
<dbReference type="Pfam" id="PF25559">
    <property type="entry name" value="DUF7931"/>
    <property type="match status" value="1"/>
</dbReference>
<dbReference type="Proteomes" id="UP000291286">
    <property type="component" value="Unassembled WGS sequence"/>
</dbReference>
<dbReference type="AlphaFoldDB" id="A0A4Q8LJA0"/>
<name>A0A4Q8LJA0_9GAMM</name>
<evidence type="ECO:0000313" key="2">
    <source>
        <dbReference type="EMBL" id="TAA29666.1"/>
    </source>
</evidence>
<protein>
    <recommendedName>
        <fullName evidence="1">DUF7931 domain-containing protein</fullName>
    </recommendedName>
</protein>
<feature type="domain" description="DUF7931" evidence="1">
    <location>
        <begin position="6"/>
        <end position="154"/>
    </location>
</feature>
<sequence length="156" mass="17418">MLVERQSEAVEALVALAAATRSLLCCYTRELDPGLLDAPPVLEALRTLAVRQRGVEIRILMQDLETPQHAGSALIPLAQRLPTSFQLRLVTEPVDRVYAAAFAVNDTGGHYFRPLGHRIEGEFEPDAPGRSRQLREAFARYWERARPCTELRALGL</sequence>